<evidence type="ECO:0000313" key="1">
    <source>
        <dbReference type="EMBL" id="KAH7916229.1"/>
    </source>
</evidence>
<comment type="caution">
    <text evidence="1">The sequence shown here is derived from an EMBL/GenBank/DDBJ whole genome shotgun (WGS) entry which is preliminary data.</text>
</comment>
<sequence>MASCYQVGIALAIANCQWGAACPDPAKELGSVLYAGPWTPESHQPGGNYQNITVTLPENLGLGPAIFSLTHLCLLGGGPYPFLEFRNASVLITS</sequence>
<evidence type="ECO:0000313" key="2">
    <source>
        <dbReference type="Proteomes" id="UP000790377"/>
    </source>
</evidence>
<organism evidence="1 2">
    <name type="scientific">Hygrophoropsis aurantiaca</name>
    <dbReference type="NCBI Taxonomy" id="72124"/>
    <lineage>
        <taxon>Eukaryota</taxon>
        <taxon>Fungi</taxon>
        <taxon>Dikarya</taxon>
        <taxon>Basidiomycota</taxon>
        <taxon>Agaricomycotina</taxon>
        <taxon>Agaricomycetes</taxon>
        <taxon>Agaricomycetidae</taxon>
        <taxon>Boletales</taxon>
        <taxon>Coniophorineae</taxon>
        <taxon>Hygrophoropsidaceae</taxon>
        <taxon>Hygrophoropsis</taxon>
    </lineage>
</organism>
<name>A0ACB8ASM0_9AGAM</name>
<keyword evidence="2" id="KW-1185">Reference proteome</keyword>
<gene>
    <name evidence="1" type="ORF">BJ138DRAFT_1139895</name>
</gene>
<dbReference type="Proteomes" id="UP000790377">
    <property type="component" value="Unassembled WGS sequence"/>
</dbReference>
<dbReference type="EMBL" id="MU267592">
    <property type="protein sequence ID" value="KAH7916229.1"/>
    <property type="molecule type" value="Genomic_DNA"/>
</dbReference>
<reference evidence="1" key="1">
    <citation type="journal article" date="2021" name="New Phytol.">
        <title>Evolutionary innovations through gain and loss of genes in the ectomycorrhizal Boletales.</title>
        <authorList>
            <person name="Wu G."/>
            <person name="Miyauchi S."/>
            <person name="Morin E."/>
            <person name="Kuo A."/>
            <person name="Drula E."/>
            <person name="Varga T."/>
            <person name="Kohler A."/>
            <person name="Feng B."/>
            <person name="Cao Y."/>
            <person name="Lipzen A."/>
            <person name="Daum C."/>
            <person name="Hundley H."/>
            <person name="Pangilinan J."/>
            <person name="Johnson J."/>
            <person name="Barry K."/>
            <person name="LaButti K."/>
            <person name="Ng V."/>
            <person name="Ahrendt S."/>
            <person name="Min B."/>
            <person name="Choi I.G."/>
            <person name="Park H."/>
            <person name="Plett J.M."/>
            <person name="Magnuson J."/>
            <person name="Spatafora J.W."/>
            <person name="Nagy L.G."/>
            <person name="Henrissat B."/>
            <person name="Grigoriev I.V."/>
            <person name="Yang Z.L."/>
            <person name="Xu J."/>
            <person name="Martin F.M."/>
        </authorList>
    </citation>
    <scope>NUCLEOTIDE SEQUENCE</scope>
    <source>
        <strain evidence="1">ATCC 28755</strain>
    </source>
</reference>
<accession>A0ACB8ASM0</accession>
<protein>
    <submittedName>
        <fullName evidence="1">Uncharacterized protein</fullName>
    </submittedName>
</protein>
<proteinExistence type="predicted"/>